<dbReference type="InterPro" id="IPR016651">
    <property type="entry name" value="LCMT1"/>
</dbReference>
<evidence type="ECO:0000313" key="8">
    <source>
        <dbReference type="EMBL" id="EAY05225.1"/>
    </source>
</evidence>
<dbReference type="RefSeq" id="XP_001317448.1">
    <property type="nucleotide sequence ID" value="XM_001317413.1"/>
</dbReference>
<dbReference type="InterPro" id="IPR007213">
    <property type="entry name" value="Ppm1/Ppm2/Tcmp"/>
</dbReference>
<dbReference type="InParanoid" id="A2EQ50"/>
<dbReference type="Pfam" id="PF04072">
    <property type="entry name" value="LCM"/>
    <property type="match status" value="1"/>
</dbReference>
<evidence type="ECO:0000256" key="1">
    <source>
        <dbReference type="ARBA" id="ARBA00000724"/>
    </source>
</evidence>
<dbReference type="GO" id="GO:0032259">
    <property type="term" value="P:methylation"/>
    <property type="evidence" value="ECO:0007669"/>
    <property type="project" value="UniProtKB-KW"/>
</dbReference>
<feature type="binding site" evidence="7">
    <location>
        <begin position="134"/>
        <end position="135"/>
    </location>
    <ligand>
        <name>S-adenosyl-L-methionine</name>
        <dbReference type="ChEBI" id="CHEBI:59789"/>
    </ligand>
</feature>
<protein>
    <recommendedName>
        <fullName evidence="6">Leucine carboxyl methyltransferase 1</fullName>
        <ecNumber evidence="6">2.1.1.233</ecNumber>
    </recommendedName>
</protein>
<dbReference type="PIRSF" id="PIRSF016305">
    <property type="entry name" value="LCM_mtfrase"/>
    <property type="match status" value="1"/>
</dbReference>
<dbReference type="OMA" id="RQVVMPS"/>
<keyword evidence="3 6" id="KW-0489">Methyltransferase</keyword>
<evidence type="ECO:0000256" key="7">
    <source>
        <dbReference type="PIRSR" id="PIRSR016305-1"/>
    </source>
</evidence>
<keyword evidence="4 6" id="KW-0808">Transferase</keyword>
<dbReference type="FunCoup" id="A2EQ50">
    <property type="interactions" value="401"/>
</dbReference>
<evidence type="ECO:0000256" key="6">
    <source>
        <dbReference type="PIRNR" id="PIRNR016305"/>
    </source>
</evidence>
<dbReference type="GO" id="GO:0018423">
    <property type="term" value="F:protein C-terminal leucine carboxyl O-methyltransferase activity"/>
    <property type="evidence" value="ECO:0000318"/>
    <property type="project" value="GO_Central"/>
</dbReference>
<organism evidence="8 9">
    <name type="scientific">Trichomonas vaginalis (strain ATCC PRA-98 / G3)</name>
    <dbReference type="NCBI Taxonomy" id="412133"/>
    <lineage>
        <taxon>Eukaryota</taxon>
        <taxon>Metamonada</taxon>
        <taxon>Parabasalia</taxon>
        <taxon>Trichomonadida</taxon>
        <taxon>Trichomonadidae</taxon>
        <taxon>Trichomonas</taxon>
    </lineage>
</organism>
<accession>A2EQ50</accession>
<dbReference type="VEuPathDB" id="TrichDB:TVAGG3_0072550"/>
<dbReference type="SUPFAM" id="SSF53335">
    <property type="entry name" value="S-adenosyl-L-methionine-dependent methyltransferases"/>
    <property type="match status" value="1"/>
</dbReference>
<comment type="catalytic activity">
    <reaction evidence="1 6">
        <text>[phosphatase 2A protein]-C-terminal L-leucine + S-adenosyl-L-methionine = [phosphatase 2A protein]-C-terminal L-leucine methyl ester + S-adenosyl-L-homocysteine</text>
        <dbReference type="Rhea" id="RHEA:48544"/>
        <dbReference type="Rhea" id="RHEA-COMP:12134"/>
        <dbReference type="Rhea" id="RHEA-COMP:12135"/>
        <dbReference type="ChEBI" id="CHEBI:57856"/>
        <dbReference type="ChEBI" id="CHEBI:59789"/>
        <dbReference type="ChEBI" id="CHEBI:90516"/>
        <dbReference type="ChEBI" id="CHEBI:90517"/>
        <dbReference type="EC" id="2.1.1.233"/>
    </reaction>
</comment>
<reference evidence="8" key="1">
    <citation type="submission" date="2006-10" db="EMBL/GenBank/DDBJ databases">
        <authorList>
            <person name="Amadeo P."/>
            <person name="Zhao Q."/>
            <person name="Wortman J."/>
            <person name="Fraser-Liggett C."/>
            <person name="Carlton J."/>
        </authorList>
    </citation>
    <scope>NUCLEOTIDE SEQUENCE</scope>
    <source>
        <strain evidence="8">G3</strain>
    </source>
</reference>
<feature type="binding site" evidence="7">
    <location>
        <position position="56"/>
    </location>
    <ligand>
        <name>S-adenosyl-L-methionine</name>
        <dbReference type="ChEBI" id="CHEBI:59789"/>
    </ligand>
</feature>
<evidence type="ECO:0000256" key="3">
    <source>
        <dbReference type="ARBA" id="ARBA00022603"/>
    </source>
</evidence>
<sequence>MSAFRELGSVEDTAMDAANAKLSAVQRGYYHDRYIGCFVPQELKQLPPMNLGYYVRTQAIYVAVKKFHEIHGSNMQVVVLGCGYDTLFWRLRDEKITVKNWFDLDMQHVVNKKSKVINSNSFEPMDNYHLFYADLSKPEMVKQELNSHGFEDIPTIFIDECTLIYVDPVSVDEILKFAASLKSNAFISYGMVKPDDQFGKMMVKNFDGFGAPLKGIKMYPTVASHKDRCINAGFKHAKSIDLNQTMKVVIPRENFMKIMRLEMQDDPDELAYMLQHYVLAVAGSDSEFVSII</sequence>
<dbReference type="AlphaFoldDB" id="A2EQ50"/>
<feature type="binding site" evidence="7">
    <location>
        <position position="160"/>
    </location>
    <ligand>
        <name>S-adenosyl-L-methionine</name>
        <dbReference type="ChEBI" id="CHEBI:59789"/>
    </ligand>
</feature>
<dbReference type="OrthoDB" id="203237at2759"/>
<feature type="binding site" evidence="7">
    <location>
        <position position="81"/>
    </location>
    <ligand>
        <name>S-adenosyl-L-methionine</name>
        <dbReference type="ChEBI" id="CHEBI:59789"/>
    </ligand>
</feature>
<dbReference type="SMR" id="A2EQ50"/>
<comment type="function">
    <text evidence="6">Methylates the carboxyl group of the C-terminal leucine residue of protein phosphatase 2A catalytic subunits to form alpha-leucine ester residues.</text>
</comment>
<dbReference type="EC" id="2.1.1.233" evidence="6"/>
<evidence type="ECO:0000256" key="4">
    <source>
        <dbReference type="ARBA" id="ARBA00022679"/>
    </source>
</evidence>
<dbReference type="Gene3D" id="3.40.50.150">
    <property type="entry name" value="Vaccinia Virus protein VP39"/>
    <property type="match status" value="1"/>
</dbReference>
<evidence type="ECO:0000313" key="9">
    <source>
        <dbReference type="Proteomes" id="UP000001542"/>
    </source>
</evidence>
<dbReference type="VEuPathDB" id="TrichDB:TVAG_474040"/>
<evidence type="ECO:0000256" key="5">
    <source>
        <dbReference type="ARBA" id="ARBA00022691"/>
    </source>
</evidence>
<reference evidence="8" key="2">
    <citation type="journal article" date="2007" name="Science">
        <title>Draft genome sequence of the sexually transmitted pathogen Trichomonas vaginalis.</title>
        <authorList>
            <person name="Carlton J.M."/>
            <person name="Hirt R.P."/>
            <person name="Silva J.C."/>
            <person name="Delcher A.L."/>
            <person name="Schatz M."/>
            <person name="Zhao Q."/>
            <person name="Wortman J.R."/>
            <person name="Bidwell S.L."/>
            <person name="Alsmark U.C.M."/>
            <person name="Besteiro S."/>
            <person name="Sicheritz-Ponten T."/>
            <person name="Noel C.J."/>
            <person name="Dacks J.B."/>
            <person name="Foster P.G."/>
            <person name="Simillion C."/>
            <person name="Van de Peer Y."/>
            <person name="Miranda-Saavedra D."/>
            <person name="Barton G.J."/>
            <person name="Westrop G.D."/>
            <person name="Mueller S."/>
            <person name="Dessi D."/>
            <person name="Fiori P.L."/>
            <person name="Ren Q."/>
            <person name="Paulsen I."/>
            <person name="Zhang H."/>
            <person name="Bastida-Corcuera F.D."/>
            <person name="Simoes-Barbosa A."/>
            <person name="Brown M.T."/>
            <person name="Hayes R.D."/>
            <person name="Mukherjee M."/>
            <person name="Okumura C.Y."/>
            <person name="Schneider R."/>
            <person name="Smith A.J."/>
            <person name="Vanacova S."/>
            <person name="Villalvazo M."/>
            <person name="Haas B.J."/>
            <person name="Pertea M."/>
            <person name="Feldblyum T.V."/>
            <person name="Utterback T.R."/>
            <person name="Shu C.L."/>
            <person name="Osoegawa K."/>
            <person name="de Jong P.J."/>
            <person name="Hrdy I."/>
            <person name="Horvathova L."/>
            <person name="Zubacova Z."/>
            <person name="Dolezal P."/>
            <person name="Malik S.B."/>
            <person name="Logsdon J.M. Jr."/>
            <person name="Henze K."/>
            <person name="Gupta A."/>
            <person name="Wang C.C."/>
            <person name="Dunne R.L."/>
            <person name="Upcroft J.A."/>
            <person name="Upcroft P."/>
            <person name="White O."/>
            <person name="Salzberg S.L."/>
            <person name="Tang P."/>
            <person name="Chiu C.-H."/>
            <person name="Lee Y.-S."/>
            <person name="Embley T.M."/>
            <person name="Coombs G.H."/>
            <person name="Mottram J.C."/>
            <person name="Tachezy J."/>
            <person name="Fraser-Liggett C.M."/>
            <person name="Johnson P.J."/>
        </authorList>
    </citation>
    <scope>NUCLEOTIDE SEQUENCE [LARGE SCALE GENOMIC DNA]</scope>
    <source>
        <strain evidence="8">G3</strain>
    </source>
</reference>
<name>A2EQ50_TRIV3</name>
<dbReference type="PANTHER" id="PTHR13600">
    <property type="entry name" value="LEUCINE CARBOXYL METHYLTRANSFERASE"/>
    <property type="match status" value="1"/>
</dbReference>
<dbReference type="EMBL" id="DS113454">
    <property type="protein sequence ID" value="EAY05225.1"/>
    <property type="molecule type" value="Genomic_DNA"/>
</dbReference>
<dbReference type="eggNOG" id="KOG2918">
    <property type="taxonomic scope" value="Eukaryota"/>
</dbReference>
<dbReference type="KEGG" id="tva:4763091"/>
<gene>
    <name evidence="8" type="ORF">TVAG_474040</name>
</gene>
<dbReference type="Proteomes" id="UP000001542">
    <property type="component" value="Unassembled WGS sequence"/>
</dbReference>
<keyword evidence="5 6" id="KW-0949">S-adenosyl-L-methionine</keyword>
<dbReference type="PANTHER" id="PTHR13600:SF21">
    <property type="entry name" value="LEUCINE CARBOXYL METHYLTRANSFERASE 1"/>
    <property type="match status" value="1"/>
</dbReference>
<dbReference type="InterPro" id="IPR029063">
    <property type="entry name" value="SAM-dependent_MTases_sf"/>
</dbReference>
<keyword evidence="9" id="KW-1185">Reference proteome</keyword>
<dbReference type="STRING" id="5722.A2EQ50"/>
<evidence type="ECO:0000256" key="2">
    <source>
        <dbReference type="ARBA" id="ARBA00010703"/>
    </source>
</evidence>
<comment type="similarity">
    <text evidence="2 6">Belongs to the methyltransferase superfamily. LCMT family.</text>
</comment>
<proteinExistence type="inferred from homology"/>